<dbReference type="Gene3D" id="3.40.50.10090">
    <property type="match status" value="2"/>
</dbReference>
<dbReference type="RefSeq" id="WP_090231829.1">
    <property type="nucleotide sequence ID" value="NZ_FOJW01000001.1"/>
</dbReference>
<evidence type="ECO:0000256" key="3">
    <source>
        <dbReference type="ARBA" id="ARBA00013109"/>
    </source>
</evidence>
<evidence type="ECO:0000256" key="8">
    <source>
        <dbReference type="ARBA" id="ARBA00048617"/>
    </source>
</evidence>
<dbReference type="STRING" id="237679.SAMN04488072_1015"/>
<evidence type="ECO:0000256" key="1">
    <source>
        <dbReference type="ARBA" id="ARBA00004772"/>
    </source>
</evidence>
<name>A0A1I0UXN9_9BACI</name>
<keyword evidence="5 9" id="KW-0627">Porphyrin biosynthesis</keyword>
<accession>A0A1I0UXN9</accession>
<dbReference type="AlphaFoldDB" id="A0A1I0UXN9"/>
<organism evidence="11 12">
    <name type="scientific">Lentibacillus halodurans</name>
    <dbReference type="NCBI Taxonomy" id="237679"/>
    <lineage>
        <taxon>Bacteria</taxon>
        <taxon>Bacillati</taxon>
        <taxon>Bacillota</taxon>
        <taxon>Bacilli</taxon>
        <taxon>Bacillales</taxon>
        <taxon>Bacillaceae</taxon>
        <taxon>Lentibacillus</taxon>
    </lineage>
</organism>
<dbReference type="InterPro" id="IPR036108">
    <property type="entry name" value="4pyrrol_syn_uPrphyn_synt_sf"/>
</dbReference>
<evidence type="ECO:0000313" key="12">
    <source>
        <dbReference type="Proteomes" id="UP000198642"/>
    </source>
</evidence>
<dbReference type="InterPro" id="IPR039793">
    <property type="entry name" value="UROS/Hem4"/>
</dbReference>
<reference evidence="11 12" key="1">
    <citation type="submission" date="2016-10" db="EMBL/GenBank/DDBJ databases">
        <authorList>
            <person name="de Groot N.N."/>
        </authorList>
    </citation>
    <scope>NUCLEOTIDE SEQUENCE [LARGE SCALE GENOMIC DNA]</scope>
    <source>
        <strain evidence="11 12">CGMCC 1.3702</strain>
    </source>
</reference>
<evidence type="ECO:0000256" key="6">
    <source>
        <dbReference type="ARBA" id="ARBA00037589"/>
    </source>
</evidence>
<dbReference type="CDD" id="cd06578">
    <property type="entry name" value="HemD"/>
    <property type="match status" value="1"/>
</dbReference>
<comment type="pathway">
    <text evidence="1 9">Porphyrin-containing compound metabolism; protoporphyrin-IX biosynthesis; coproporphyrinogen-III from 5-aminolevulinate: step 3/4.</text>
</comment>
<dbReference type="PANTHER" id="PTHR38042">
    <property type="entry name" value="UROPORPHYRINOGEN-III SYNTHASE, CHLOROPLASTIC"/>
    <property type="match status" value="1"/>
</dbReference>
<evidence type="ECO:0000256" key="4">
    <source>
        <dbReference type="ARBA" id="ARBA00023239"/>
    </source>
</evidence>
<evidence type="ECO:0000313" key="11">
    <source>
        <dbReference type="EMBL" id="SFA68825.1"/>
    </source>
</evidence>
<protein>
    <recommendedName>
        <fullName evidence="7 9">Uroporphyrinogen-III synthase</fullName>
        <ecNumber evidence="3 9">4.2.1.75</ecNumber>
    </recommendedName>
</protein>
<keyword evidence="12" id="KW-1185">Reference proteome</keyword>
<keyword evidence="4 9" id="KW-0456">Lyase</keyword>
<dbReference type="PANTHER" id="PTHR38042:SF1">
    <property type="entry name" value="UROPORPHYRINOGEN-III SYNTHASE, CHLOROPLASTIC"/>
    <property type="match status" value="1"/>
</dbReference>
<dbReference type="Proteomes" id="UP000198642">
    <property type="component" value="Unassembled WGS sequence"/>
</dbReference>
<dbReference type="SUPFAM" id="SSF69618">
    <property type="entry name" value="HemD-like"/>
    <property type="match status" value="1"/>
</dbReference>
<dbReference type="OrthoDB" id="9815856at2"/>
<dbReference type="GO" id="GO:0006780">
    <property type="term" value="P:uroporphyrinogen III biosynthetic process"/>
    <property type="evidence" value="ECO:0007669"/>
    <property type="project" value="UniProtKB-UniRule"/>
</dbReference>
<evidence type="ECO:0000256" key="2">
    <source>
        <dbReference type="ARBA" id="ARBA00008133"/>
    </source>
</evidence>
<gene>
    <name evidence="11" type="ORF">SAMN04488072_1015</name>
</gene>
<dbReference type="InterPro" id="IPR003754">
    <property type="entry name" value="4pyrrol_synth_uPrphyn_synth"/>
</dbReference>
<evidence type="ECO:0000256" key="7">
    <source>
        <dbReference type="ARBA" id="ARBA00040167"/>
    </source>
</evidence>
<dbReference type="EC" id="4.2.1.75" evidence="3 9"/>
<feature type="domain" description="Tetrapyrrole biosynthesis uroporphyrinogen III synthase" evidence="10">
    <location>
        <begin position="21"/>
        <end position="245"/>
    </location>
</feature>
<proteinExistence type="inferred from homology"/>
<comment type="catalytic activity">
    <reaction evidence="8 9">
        <text>hydroxymethylbilane = uroporphyrinogen III + H2O</text>
        <dbReference type="Rhea" id="RHEA:18965"/>
        <dbReference type="ChEBI" id="CHEBI:15377"/>
        <dbReference type="ChEBI" id="CHEBI:57308"/>
        <dbReference type="ChEBI" id="CHEBI:57845"/>
        <dbReference type="EC" id="4.2.1.75"/>
    </reaction>
</comment>
<evidence type="ECO:0000256" key="5">
    <source>
        <dbReference type="ARBA" id="ARBA00023244"/>
    </source>
</evidence>
<dbReference type="EMBL" id="FOJW01000001">
    <property type="protein sequence ID" value="SFA68825.1"/>
    <property type="molecule type" value="Genomic_DNA"/>
</dbReference>
<dbReference type="Pfam" id="PF02602">
    <property type="entry name" value="HEM4"/>
    <property type="match status" value="1"/>
</dbReference>
<sequence length="256" mass="29549">MVYTLDGKRILITREESQAKEFSRQVSQHGGIPVEVPLLNIFCKCNKDNIWMIQNLERYQWIFFTSANGVHCFFQLLNEYSMHPLLSKSKFAVVGRKTAHVLEKFGYRAEFIPTTYSAEAMTKEFFTMYSSMEEPVLLVQGNWSRNILPDWFQEQGICFQALEVYETSYHFTVSGQLNQLLSQNHIDVVTFTSPSSVDAFMEMKEVWCHHDLPIACIGTTTEQRASAYGLTNLIVPDEFTIEGMLARIGEYFERKG</sequence>
<comment type="function">
    <text evidence="6 9">Catalyzes cyclization of the linear tetrapyrrole, hydroxymethylbilane, to the macrocyclic uroporphyrinogen III.</text>
</comment>
<dbReference type="GO" id="GO:0004852">
    <property type="term" value="F:uroporphyrinogen-III synthase activity"/>
    <property type="evidence" value="ECO:0007669"/>
    <property type="project" value="UniProtKB-UniRule"/>
</dbReference>
<comment type="similarity">
    <text evidence="2 9">Belongs to the uroporphyrinogen-III synthase family.</text>
</comment>
<evidence type="ECO:0000259" key="10">
    <source>
        <dbReference type="Pfam" id="PF02602"/>
    </source>
</evidence>
<dbReference type="GO" id="GO:0006782">
    <property type="term" value="P:protoporphyrinogen IX biosynthetic process"/>
    <property type="evidence" value="ECO:0007669"/>
    <property type="project" value="UniProtKB-UniRule"/>
</dbReference>
<dbReference type="UniPathway" id="UPA00251">
    <property type="reaction ID" value="UER00320"/>
</dbReference>
<evidence type="ECO:0000256" key="9">
    <source>
        <dbReference type="RuleBase" id="RU366031"/>
    </source>
</evidence>